<organism evidence="2 3">
    <name type="scientific">Parascaris equorum</name>
    <name type="common">Equine roundworm</name>
    <dbReference type="NCBI Taxonomy" id="6256"/>
    <lineage>
        <taxon>Eukaryota</taxon>
        <taxon>Metazoa</taxon>
        <taxon>Ecdysozoa</taxon>
        <taxon>Nematoda</taxon>
        <taxon>Chromadorea</taxon>
        <taxon>Rhabditida</taxon>
        <taxon>Spirurina</taxon>
        <taxon>Ascaridomorpha</taxon>
        <taxon>Ascaridoidea</taxon>
        <taxon>Ascarididae</taxon>
        <taxon>Parascaris</taxon>
    </lineage>
</organism>
<proteinExistence type="predicted"/>
<reference evidence="3" key="1">
    <citation type="submission" date="2022-11" db="UniProtKB">
        <authorList>
            <consortium name="WormBaseParasite"/>
        </authorList>
    </citation>
    <scope>IDENTIFICATION</scope>
</reference>
<protein>
    <submittedName>
        <fullName evidence="3">Uncharacterized protein</fullName>
    </submittedName>
</protein>
<dbReference type="AlphaFoldDB" id="A0A914S2Q4"/>
<evidence type="ECO:0000256" key="1">
    <source>
        <dbReference type="SAM" id="MobiDB-lite"/>
    </source>
</evidence>
<evidence type="ECO:0000313" key="2">
    <source>
        <dbReference type="Proteomes" id="UP000887564"/>
    </source>
</evidence>
<accession>A0A914S2Q4</accession>
<feature type="compositionally biased region" description="Polar residues" evidence="1">
    <location>
        <begin position="1"/>
        <end position="11"/>
    </location>
</feature>
<feature type="region of interest" description="Disordered" evidence="1">
    <location>
        <begin position="1"/>
        <end position="45"/>
    </location>
</feature>
<name>A0A914S2Q4_PAREQ</name>
<feature type="compositionally biased region" description="Polar residues" evidence="1">
    <location>
        <begin position="31"/>
        <end position="41"/>
    </location>
</feature>
<keyword evidence="2" id="KW-1185">Reference proteome</keyword>
<evidence type="ECO:0000313" key="3">
    <source>
        <dbReference type="WBParaSite" id="PEQ_0001259701-mRNA-1"/>
    </source>
</evidence>
<dbReference type="WBParaSite" id="PEQ_0001259701-mRNA-1">
    <property type="protein sequence ID" value="PEQ_0001259701-mRNA-1"/>
    <property type="gene ID" value="PEQ_0001259701"/>
</dbReference>
<sequence>MAEQASSQMQTAAKLGDMQPPMGQLRLPVVRNNSPVGNNASPDDGVLSFLRLDQPNPYSPQGQVLTATNCELEKYSASIMRHQQLTNLVSNEAPLALRALQRCEGSRGVMEQNSLGKPMRSLFSKVNNH</sequence>
<dbReference type="Proteomes" id="UP000887564">
    <property type="component" value="Unplaced"/>
</dbReference>